<dbReference type="InterPro" id="IPR003010">
    <property type="entry name" value="C-N_Hydrolase"/>
</dbReference>
<evidence type="ECO:0000256" key="16">
    <source>
        <dbReference type="ARBA" id="ARBA00049072"/>
    </source>
</evidence>
<comment type="subcellular location">
    <subcellularLocation>
        <location evidence="1">Cell membrane</location>
        <topology evidence="1">Lipid-anchor</topology>
        <topology evidence="1">GPI-anchor</topology>
    </subcellularLocation>
</comment>
<dbReference type="Proteomes" id="UP000308365">
    <property type="component" value="Unassembled WGS sequence"/>
</dbReference>
<comment type="catalytic activity">
    <reaction evidence="16">
        <text>(R)-pantetheine + H2O = cysteamine + (R)-pantothenate</text>
        <dbReference type="Rhea" id="RHEA:13445"/>
        <dbReference type="ChEBI" id="CHEBI:15377"/>
        <dbReference type="ChEBI" id="CHEBI:16753"/>
        <dbReference type="ChEBI" id="CHEBI:29032"/>
        <dbReference type="ChEBI" id="CHEBI:58029"/>
        <dbReference type="EC" id="3.5.1.92"/>
    </reaction>
</comment>
<evidence type="ECO:0000256" key="14">
    <source>
        <dbReference type="ARBA" id="ARBA00041612"/>
    </source>
</evidence>
<evidence type="ECO:0000256" key="6">
    <source>
        <dbReference type="ARBA" id="ARBA00022729"/>
    </source>
</evidence>
<evidence type="ECO:0000256" key="9">
    <source>
        <dbReference type="ARBA" id="ARBA00023180"/>
    </source>
</evidence>
<comment type="function">
    <text evidence="11">Amidohydrolase that hydrolyzes specifically one of the carboamide linkages in D-pantetheine thus recycling pantothenic acid (vitamin B5) and releasing cysteamine.</text>
</comment>
<dbReference type="CDD" id="cd07567">
    <property type="entry name" value="biotinidase_like"/>
    <property type="match status" value="2"/>
</dbReference>
<keyword evidence="6" id="KW-0732">Signal</keyword>
<comment type="similarity">
    <text evidence="2">Belongs to the carbon-nitrogen hydrolase superfamily. BTD/VNN family.</text>
</comment>
<reference evidence="19" key="1">
    <citation type="journal article" date="2019" name="IScience">
        <title>Narwhal Genome Reveals Long-Term Low Genetic Diversity despite Current Large Abundance Size.</title>
        <authorList>
            <person name="Westbury M.V."/>
            <person name="Petersen B."/>
            <person name="Garde E."/>
            <person name="Heide-Jorgensen M.P."/>
            <person name="Lorenzen E.D."/>
        </authorList>
    </citation>
    <scope>NUCLEOTIDE SEQUENCE [LARGE SCALE GENOMIC DNA]</scope>
</reference>
<evidence type="ECO:0000256" key="2">
    <source>
        <dbReference type="ARBA" id="ARBA00008225"/>
    </source>
</evidence>
<dbReference type="PANTHER" id="PTHR10609:SF16">
    <property type="entry name" value="PANTETHEINASE"/>
    <property type="match status" value="1"/>
</dbReference>
<dbReference type="PROSITE" id="PS50263">
    <property type="entry name" value="CN_HYDROLASE"/>
    <property type="match status" value="3"/>
</dbReference>
<proteinExistence type="inferred from homology"/>
<keyword evidence="9" id="KW-0325">Glycoprotein</keyword>
<dbReference type="InterPro" id="IPR012101">
    <property type="entry name" value="Biotinidase-like_euk"/>
</dbReference>
<dbReference type="InterPro" id="IPR036526">
    <property type="entry name" value="C-N_Hydrolase_sf"/>
</dbReference>
<feature type="domain" description="CN hydrolase" evidence="17">
    <location>
        <begin position="942"/>
        <end position="1218"/>
    </location>
</feature>
<dbReference type="Pfam" id="PF19018">
    <property type="entry name" value="Vanin_C"/>
    <property type="match status" value="3"/>
</dbReference>
<name>A0A4V5P8U7_MONMO</name>
<keyword evidence="4" id="KW-1003">Cell membrane</keyword>
<evidence type="ECO:0000313" key="19">
    <source>
        <dbReference type="Proteomes" id="UP000308365"/>
    </source>
</evidence>
<evidence type="ECO:0000313" key="18">
    <source>
        <dbReference type="EMBL" id="TKC43540.1"/>
    </source>
</evidence>
<evidence type="ECO:0000256" key="1">
    <source>
        <dbReference type="ARBA" id="ARBA00004609"/>
    </source>
</evidence>
<dbReference type="GO" id="GO:0015939">
    <property type="term" value="P:pantothenate metabolic process"/>
    <property type="evidence" value="ECO:0007669"/>
    <property type="project" value="TreeGrafter"/>
</dbReference>
<evidence type="ECO:0000256" key="11">
    <source>
        <dbReference type="ARBA" id="ARBA00037598"/>
    </source>
</evidence>
<dbReference type="Gene3D" id="3.60.110.10">
    <property type="entry name" value="Carbon-nitrogen hydrolase"/>
    <property type="match status" value="3"/>
</dbReference>
<dbReference type="EC" id="3.5.1.92" evidence="12"/>
<protein>
    <recommendedName>
        <fullName evidence="13">Pantetheinase</fullName>
        <ecNumber evidence="12">3.5.1.92</ecNumber>
    </recommendedName>
    <alternativeName>
        <fullName evidence="15">Pantetheine hydrolase</fullName>
    </alternativeName>
    <alternativeName>
        <fullName evidence="14">Vascular non-inflammatory molecule 1</fullName>
    </alternativeName>
</protein>
<feature type="non-terminal residue" evidence="18">
    <location>
        <position position="1"/>
    </location>
</feature>
<feature type="domain" description="CN hydrolase" evidence="17">
    <location>
        <begin position="517"/>
        <end position="750"/>
    </location>
</feature>
<evidence type="ECO:0000256" key="10">
    <source>
        <dbReference type="ARBA" id="ARBA00023288"/>
    </source>
</evidence>
<evidence type="ECO:0000256" key="4">
    <source>
        <dbReference type="ARBA" id="ARBA00022475"/>
    </source>
</evidence>
<evidence type="ECO:0000256" key="7">
    <source>
        <dbReference type="ARBA" id="ARBA00022801"/>
    </source>
</evidence>
<gene>
    <name evidence="18" type="ORF">EI555_021102</name>
</gene>
<organism evidence="18 19">
    <name type="scientific">Monodon monoceros</name>
    <name type="common">Narwhal</name>
    <name type="synonym">Ceratodon monodon</name>
    <dbReference type="NCBI Taxonomy" id="40151"/>
    <lineage>
        <taxon>Eukaryota</taxon>
        <taxon>Metazoa</taxon>
        <taxon>Chordata</taxon>
        <taxon>Craniata</taxon>
        <taxon>Vertebrata</taxon>
        <taxon>Euteleostomi</taxon>
        <taxon>Mammalia</taxon>
        <taxon>Eutheria</taxon>
        <taxon>Laurasiatheria</taxon>
        <taxon>Artiodactyla</taxon>
        <taxon>Whippomorpha</taxon>
        <taxon>Cetacea</taxon>
        <taxon>Odontoceti</taxon>
        <taxon>Monodontidae</taxon>
        <taxon>Monodon</taxon>
    </lineage>
</organism>
<dbReference type="SUPFAM" id="SSF56317">
    <property type="entry name" value="Carbon-nitrogen hydrolase"/>
    <property type="match status" value="3"/>
</dbReference>
<dbReference type="GO" id="GO:0005886">
    <property type="term" value="C:plasma membrane"/>
    <property type="evidence" value="ECO:0007669"/>
    <property type="project" value="UniProtKB-SubCell"/>
</dbReference>
<dbReference type="InterPro" id="IPR040154">
    <property type="entry name" value="Biotinidase/VNN"/>
</dbReference>
<comment type="subunit">
    <text evidence="3">Monomer.</text>
</comment>
<evidence type="ECO:0000259" key="17">
    <source>
        <dbReference type="PROSITE" id="PS50263"/>
    </source>
</evidence>
<dbReference type="Pfam" id="PF00795">
    <property type="entry name" value="CN_hydrolase"/>
    <property type="match status" value="2"/>
</dbReference>
<dbReference type="InterPro" id="IPR043957">
    <property type="entry name" value="Vanin_C"/>
</dbReference>
<dbReference type="GO" id="GO:0098552">
    <property type="term" value="C:side of membrane"/>
    <property type="evidence" value="ECO:0007669"/>
    <property type="project" value="UniProtKB-KW"/>
</dbReference>
<evidence type="ECO:0000256" key="8">
    <source>
        <dbReference type="ARBA" id="ARBA00023136"/>
    </source>
</evidence>
<dbReference type="EMBL" id="RWIC01000456">
    <property type="protein sequence ID" value="TKC43540.1"/>
    <property type="molecule type" value="Genomic_DNA"/>
</dbReference>
<evidence type="ECO:0000256" key="5">
    <source>
        <dbReference type="ARBA" id="ARBA00022622"/>
    </source>
</evidence>
<dbReference type="GO" id="GO:0017159">
    <property type="term" value="F:pantetheine hydrolase activity"/>
    <property type="evidence" value="ECO:0007669"/>
    <property type="project" value="UniProtKB-EC"/>
</dbReference>
<comment type="caution">
    <text evidence="18">The sequence shown here is derived from an EMBL/GenBank/DDBJ whole genome shotgun (WGS) entry which is preliminary data.</text>
</comment>
<evidence type="ECO:0000256" key="12">
    <source>
        <dbReference type="ARBA" id="ARBA00039042"/>
    </source>
</evidence>
<evidence type="ECO:0000256" key="13">
    <source>
        <dbReference type="ARBA" id="ARBA00039352"/>
    </source>
</evidence>
<evidence type="ECO:0000256" key="15">
    <source>
        <dbReference type="ARBA" id="ARBA00043080"/>
    </source>
</evidence>
<sequence>FALIILHVSALDTFKAAVYEHAVILPNDTETPVSQDYALLLMNRNIDILERAIKQAAEQGAQIIVTPEDAIYGWKFTREAIFPYLEDIPDPLVNWIPCQDPHRFGHTPVQARLSCLAKNNSIYVLANIGDKKPCNSRDSACPPNGHYQYNTNVVYDANGKLAARYHKYNLYSELQFDVPEKPELVTFNTSFGKFGIFTCFGILFHDPAVTLVKDFHVDTILFPTAWMNVLPFLTAIEFHSAWAMGMRVNLLVANTHNVSLKMTGSGIYAPHSPKAYHYDMETELGKILFAEVDSYPRNSPTYPPAVNWSAYATTIKPFPGQKNSFRGFISRDEFNFTELFENAGNLTVCQKELCCHLSYRMLGKENEVYVLGAFAGLHGRRRREYWQVCTMVKCKSTNLATCGQPVDTALTRFEMFSLSGTFRTEYVFPEVLLTKINLAPGKFEVLKDGRLVNKNGSSEPILTVSLFGRWYTKDVRSISGGTSNSATTYLIISTLLMIIALQNIVMEVHHSNFKITVQERLSCLAKDNSIYIVANAGDEKPCNASDPQCPPDGRYQYNTDVVFDLRDGLPPEPRAKELGMLTGRYNLFAPEIQFDFPKDSELVTFDAPFGKFGTFTCFDIFSHDPAVMVVEEFQVDSILYPTAWYNTLPPLGSPLPPGMSPSPGSQPACYQYPQHEHAHDTQPQSWEAFIHFQATLFFKDSSINPNKVESAHRRLSRCITMTWKQSGQRMLSELKSRPRREPSYSAAVHWSAYARGVKPFLCERLNFPGMIYFDAFTFTKLKRDTGNYTVCQKDLCCHLTYKMSEKRTNEVYALGAFDRLRMVEGQYYLQVCTLLKCQTTDLRTCGEPAGSAFTKFEEFSLSGTFGMSYVFPQIILSESQLAPERHYEEMDVCRAEAEPLCLSWFWPCMEDMTMSQLLDYAAIFFLCVLTASSLDTFTAAVYEHAVILPNATLMPVSHEEALLLMNQNLDLLEEAITSASKQGAHIIVTPEDGIYGFNFNRESIYPYLEDIPDPQVNWIPCNNPDRFGRTPVQERLSCLAKDNSIYVVANIGDKKPCNARDPHCPPDGRYQYNTDVVFDSEGKLVARYHKQNLFLGEDQFNAPKEAEVVTFNTTFGKFAIFTCFDILFHDPAVTLVKDFHVDTILFPTAWMNVLPHLSAIEFHSAWAMGMGVNFLASNLHYPSKKMTGSGIYAPDSPRAFHYDMKTEKGKLLLSQLASHPHPTAVVNWTSYASGIEAPSMGNQEFKGIIFFDEFTFLELKGVTGNYTVCQKDLCCHLSYKMSEKRSDEVYVLGAFDGLHTVEGSYYLQICTLLKCKTMDLHTCGDSVETASTRFEMFSLSGTFETQYVFPEVLLSGIQLAPGEFQVSSDGRFCSQKPLSGPILTVTLFGRLYEKDSAPNAFSDLMAQALRII</sequence>
<keyword evidence="10" id="KW-0449">Lipoprotein</keyword>
<dbReference type="FunFam" id="3.60.110.10:FF:000001">
    <property type="entry name" value="biotinidase isoform X1"/>
    <property type="match status" value="2"/>
</dbReference>
<dbReference type="PANTHER" id="PTHR10609">
    <property type="entry name" value="BIOTINIDASE-RELATED"/>
    <property type="match status" value="1"/>
</dbReference>
<feature type="domain" description="CN hydrolase" evidence="17">
    <location>
        <begin position="19"/>
        <end position="294"/>
    </location>
</feature>
<keyword evidence="7" id="KW-0378">Hydrolase</keyword>
<accession>A0A4V5P8U7</accession>
<evidence type="ECO:0000256" key="3">
    <source>
        <dbReference type="ARBA" id="ARBA00011245"/>
    </source>
</evidence>
<keyword evidence="8" id="KW-0472">Membrane</keyword>
<keyword evidence="5" id="KW-0336">GPI-anchor</keyword>